<organism evidence="1 2">
    <name type="scientific">Paractinoplanes toevensis</name>
    <dbReference type="NCBI Taxonomy" id="571911"/>
    <lineage>
        <taxon>Bacteria</taxon>
        <taxon>Bacillati</taxon>
        <taxon>Actinomycetota</taxon>
        <taxon>Actinomycetes</taxon>
        <taxon>Micromonosporales</taxon>
        <taxon>Micromonosporaceae</taxon>
        <taxon>Paractinoplanes</taxon>
    </lineage>
</organism>
<accession>A0A919W7C3</accession>
<sequence length="141" mass="15464">MPSQTRDLEAAICADLSDSPLTVREILERHGDIIDPRWVMVALVHLRQDYVLRYVGCGAGHRHDGDCRVELTPVSIDDITEASVLAAIRDGNDNILKLAEHFGVNHTSGKLRMTLHELAGAGLVKRFAVPGSPMPRFEADA</sequence>
<comment type="caution">
    <text evidence="1">The sequence shown here is derived from an EMBL/GenBank/DDBJ whole genome shotgun (WGS) entry which is preliminary data.</text>
</comment>
<dbReference type="RefSeq" id="WP_213004788.1">
    <property type="nucleotide sequence ID" value="NZ_BOQN01000007.1"/>
</dbReference>
<dbReference type="EMBL" id="BOQN01000007">
    <property type="protein sequence ID" value="GIM88806.1"/>
    <property type="molecule type" value="Genomic_DNA"/>
</dbReference>
<reference evidence="1 2" key="1">
    <citation type="submission" date="2021-03" db="EMBL/GenBank/DDBJ databases">
        <title>Whole genome shotgun sequence of Actinoplanes toevensis NBRC 105298.</title>
        <authorList>
            <person name="Komaki H."/>
            <person name="Tamura T."/>
        </authorList>
    </citation>
    <scope>NUCLEOTIDE SEQUENCE [LARGE SCALE GENOMIC DNA]</scope>
    <source>
        <strain evidence="1 2">NBRC 105298</strain>
    </source>
</reference>
<proteinExistence type="predicted"/>
<dbReference type="AlphaFoldDB" id="A0A919W7C3"/>
<evidence type="ECO:0000313" key="1">
    <source>
        <dbReference type="EMBL" id="GIM88806.1"/>
    </source>
</evidence>
<keyword evidence="2" id="KW-1185">Reference proteome</keyword>
<evidence type="ECO:0000313" key="2">
    <source>
        <dbReference type="Proteomes" id="UP000677082"/>
    </source>
</evidence>
<gene>
    <name evidence="1" type="ORF">Ato02nite_005990</name>
</gene>
<name>A0A919W7C3_9ACTN</name>
<protein>
    <submittedName>
        <fullName evidence="1">Uncharacterized protein</fullName>
    </submittedName>
</protein>
<dbReference type="Proteomes" id="UP000677082">
    <property type="component" value="Unassembled WGS sequence"/>
</dbReference>